<protein>
    <submittedName>
        <fullName evidence="3">Esterase FrsA</fullName>
    </submittedName>
</protein>
<evidence type="ECO:0000256" key="1">
    <source>
        <dbReference type="ARBA" id="ARBA00038115"/>
    </source>
</evidence>
<evidence type="ECO:0000259" key="2">
    <source>
        <dbReference type="Pfam" id="PF12697"/>
    </source>
</evidence>
<dbReference type="RefSeq" id="WP_139210529.1">
    <property type="nucleotide sequence ID" value="NZ_CP076607.1"/>
</dbReference>
<dbReference type="PANTHER" id="PTHR22946">
    <property type="entry name" value="DIENELACTONE HYDROLASE DOMAIN-CONTAINING PROTEIN-RELATED"/>
    <property type="match status" value="1"/>
</dbReference>
<dbReference type="SUPFAM" id="SSF53474">
    <property type="entry name" value="alpha/beta-Hydrolases"/>
    <property type="match status" value="1"/>
</dbReference>
<keyword evidence="4" id="KW-1185">Reference proteome</keyword>
<feature type="domain" description="AB hydrolase-1" evidence="2">
    <location>
        <begin position="81"/>
        <end position="183"/>
    </location>
</feature>
<dbReference type="InterPro" id="IPR050261">
    <property type="entry name" value="FrsA_esterase"/>
</dbReference>
<evidence type="ECO:0000313" key="4">
    <source>
        <dbReference type="Proteomes" id="UP000683429"/>
    </source>
</evidence>
<dbReference type="PANTHER" id="PTHR22946:SF12">
    <property type="entry name" value="CONIDIAL PIGMENT BIOSYNTHESIS PROTEIN AYG1 (AFU_ORTHOLOGUE AFUA_2G17550)"/>
    <property type="match status" value="1"/>
</dbReference>
<dbReference type="Proteomes" id="UP000683429">
    <property type="component" value="Chromosome"/>
</dbReference>
<evidence type="ECO:0000313" key="3">
    <source>
        <dbReference type="EMBL" id="QWU18410.1"/>
    </source>
</evidence>
<sequence length="248" mass="27966">MVLQKEAFLRASNYYRTAEFFLKNDEPIRLECYKKSVEAFRQAIQLMSENCAQIDIPFEDGYLSSYLFTVDKDAPTLIFIGGYDSTVEELYFAGGAAALKRGFNVLIFDGPGQGEALRIQKTVARFDFEKPVSAALDYLEDHTEIDTNKFVALLGMSLGGYYAARAAAFEKRIDACILFDVFTDAWESITQKNPIIKKVESNSAAIKFDVSKLDANTRWLIQNGLWVFGCKELSDMPDKIKKFTVKGI</sequence>
<reference evidence="3 4" key="1">
    <citation type="submission" date="2021-06" db="EMBL/GenBank/DDBJ databases">
        <title>Whole genome sequence of Paenibacillus sophorae DSM23020 for comparative genomics.</title>
        <authorList>
            <person name="Kim M.-J."/>
            <person name="Lee G."/>
            <person name="Shin J.-H."/>
        </authorList>
    </citation>
    <scope>NUCLEOTIDE SEQUENCE [LARGE SCALE GENOMIC DNA]</scope>
    <source>
        <strain evidence="3 4">DSM 23020</strain>
    </source>
</reference>
<proteinExistence type="inferred from homology"/>
<name>A0ABX8HMZ5_9BACL</name>
<dbReference type="InterPro" id="IPR000073">
    <property type="entry name" value="AB_hydrolase_1"/>
</dbReference>
<comment type="similarity">
    <text evidence="1">Belongs to the AB hydrolase superfamily. FUS2 hydrolase family.</text>
</comment>
<organism evidence="3 4">
    <name type="scientific">Paenibacillus sophorae</name>
    <dbReference type="NCBI Taxonomy" id="1333845"/>
    <lineage>
        <taxon>Bacteria</taxon>
        <taxon>Bacillati</taxon>
        <taxon>Bacillota</taxon>
        <taxon>Bacilli</taxon>
        <taxon>Bacillales</taxon>
        <taxon>Paenibacillaceae</taxon>
        <taxon>Paenibacillus</taxon>
    </lineage>
</organism>
<dbReference type="InterPro" id="IPR029058">
    <property type="entry name" value="AB_hydrolase_fold"/>
</dbReference>
<dbReference type="Pfam" id="PF12697">
    <property type="entry name" value="Abhydrolase_6"/>
    <property type="match status" value="1"/>
</dbReference>
<dbReference type="EMBL" id="CP076607">
    <property type="protein sequence ID" value="QWU18410.1"/>
    <property type="molecule type" value="Genomic_DNA"/>
</dbReference>
<gene>
    <name evidence="3" type="ORF">KP014_17935</name>
</gene>
<accession>A0ABX8HMZ5</accession>
<dbReference type="Gene3D" id="1.20.1440.110">
    <property type="entry name" value="acylaminoacyl peptidase"/>
    <property type="match status" value="1"/>
</dbReference>
<dbReference type="Gene3D" id="3.40.50.1820">
    <property type="entry name" value="alpha/beta hydrolase"/>
    <property type="match status" value="1"/>
</dbReference>